<dbReference type="AlphaFoldDB" id="A0A9P6T4D8"/>
<sequence>MPATLDILIASEPGKSVSIPYKAEEPIFFLIQRISNQLGENTNNSLWRRLYVNGMYIEEEQQSIENYRIFGNVFTYLSSGNNGIPPDQQRFVFAGVQLKEHRTFQDYRIAKESVIHLILRLEGGGAVLPSVTFSDVSDAAGVRKYEFSDSAPPGRVVYPGTNIECSCECTKGYRVICPKYRGVIELSKERFTCPNCDESSRIVPVTVGFSECKYRFHGIKANGEQYTSDWKEVKPEDCYQLFSPGNQITWKRLVIESAGLEDCGDFWEHLFRLTQVVLHHAPIPITEMSLSPADDPVPEQFGVGQWMHYIIGDQNNQVQVKTLSAFHDFIAEIRSGLSDDDCEAQICKGSH</sequence>
<dbReference type="InterPro" id="IPR029071">
    <property type="entry name" value="Ubiquitin-like_domsf"/>
</dbReference>
<dbReference type="InterPro" id="IPR019956">
    <property type="entry name" value="Ubiquitin_dom"/>
</dbReference>
<dbReference type="Pfam" id="PF00240">
    <property type="entry name" value="ubiquitin"/>
    <property type="match status" value="1"/>
</dbReference>
<dbReference type="PROSITE" id="PS50053">
    <property type="entry name" value="UBIQUITIN_2"/>
    <property type="match status" value="1"/>
</dbReference>
<keyword evidence="3" id="KW-1185">Reference proteome</keyword>
<organism evidence="2 3">
    <name type="scientific">Entomortierella chlamydospora</name>
    <dbReference type="NCBI Taxonomy" id="101097"/>
    <lineage>
        <taxon>Eukaryota</taxon>
        <taxon>Fungi</taxon>
        <taxon>Fungi incertae sedis</taxon>
        <taxon>Mucoromycota</taxon>
        <taxon>Mortierellomycotina</taxon>
        <taxon>Mortierellomycetes</taxon>
        <taxon>Mortierellales</taxon>
        <taxon>Mortierellaceae</taxon>
        <taxon>Entomortierella</taxon>
    </lineage>
</organism>
<reference evidence="2" key="1">
    <citation type="journal article" date="2020" name="Fungal Divers.">
        <title>Resolving the Mortierellaceae phylogeny through synthesis of multi-gene phylogenetics and phylogenomics.</title>
        <authorList>
            <person name="Vandepol N."/>
            <person name="Liber J."/>
            <person name="Desiro A."/>
            <person name="Na H."/>
            <person name="Kennedy M."/>
            <person name="Barry K."/>
            <person name="Grigoriev I.V."/>
            <person name="Miller A.N."/>
            <person name="O'Donnell K."/>
            <person name="Stajich J.E."/>
            <person name="Bonito G."/>
        </authorList>
    </citation>
    <scope>NUCLEOTIDE SEQUENCE</scope>
    <source>
        <strain evidence="2">NRRL 2769</strain>
    </source>
</reference>
<gene>
    <name evidence="2" type="ORF">BGZ80_006087</name>
</gene>
<comment type="caution">
    <text evidence="2">The sequence shown here is derived from an EMBL/GenBank/DDBJ whole genome shotgun (WGS) entry which is preliminary data.</text>
</comment>
<dbReference type="PANTHER" id="PTHR10666">
    <property type="entry name" value="UBIQUITIN"/>
    <property type="match status" value="1"/>
</dbReference>
<evidence type="ECO:0000313" key="2">
    <source>
        <dbReference type="EMBL" id="KAG0024078.1"/>
    </source>
</evidence>
<dbReference type="InterPro" id="IPR000626">
    <property type="entry name" value="Ubiquitin-like_dom"/>
</dbReference>
<protein>
    <recommendedName>
        <fullName evidence="1">Ubiquitin-like domain-containing protein</fullName>
    </recommendedName>
</protein>
<dbReference type="EMBL" id="JAAAID010000030">
    <property type="protein sequence ID" value="KAG0024078.1"/>
    <property type="molecule type" value="Genomic_DNA"/>
</dbReference>
<dbReference type="SUPFAM" id="SSF54236">
    <property type="entry name" value="Ubiquitin-like"/>
    <property type="match status" value="1"/>
</dbReference>
<dbReference type="Proteomes" id="UP000703661">
    <property type="component" value="Unassembled WGS sequence"/>
</dbReference>
<dbReference type="PRINTS" id="PR00348">
    <property type="entry name" value="UBIQUITIN"/>
</dbReference>
<dbReference type="InterPro" id="IPR050158">
    <property type="entry name" value="Ubiquitin_ubiquitin-like"/>
</dbReference>
<feature type="domain" description="Ubiquitin-like" evidence="1">
    <location>
        <begin position="77"/>
        <end position="124"/>
    </location>
</feature>
<evidence type="ECO:0000313" key="3">
    <source>
        <dbReference type="Proteomes" id="UP000703661"/>
    </source>
</evidence>
<accession>A0A9P6T4D8</accession>
<name>A0A9P6T4D8_9FUNG</name>
<evidence type="ECO:0000259" key="1">
    <source>
        <dbReference type="PROSITE" id="PS50053"/>
    </source>
</evidence>
<dbReference type="Gene3D" id="3.10.20.90">
    <property type="entry name" value="Phosphatidylinositol 3-kinase Catalytic Subunit, Chain A, domain 1"/>
    <property type="match status" value="1"/>
</dbReference>
<proteinExistence type="predicted"/>